<dbReference type="Pfam" id="PF08843">
    <property type="entry name" value="AbiEii"/>
    <property type="match status" value="2"/>
</dbReference>
<dbReference type="EMBL" id="PCVO01000064">
    <property type="protein sequence ID" value="PIQ74881.1"/>
    <property type="molecule type" value="Genomic_DNA"/>
</dbReference>
<evidence type="ECO:0008006" key="3">
    <source>
        <dbReference type="Google" id="ProtNLM"/>
    </source>
</evidence>
<evidence type="ECO:0000313" key="1">
    <source>
        <dbReference type="EMBL" id="PIQ74881.1"/>
    </source>
</evidence>
<evidence type="ECO:0000313" key="2">
    <source>
        <dbReference type="Proteomes" id="UP000229317"/>
    </source>
</evidence>
<dbReference type="AlphaFoldDB" id="A0A2H0KRU4"/>
<proteinExistence type="predicted"/>
<organism evidence="1 2">
    <name type="scientific">Candidatus Portnoybacteria bacterium CG11_big_fil_rev_8_21_14_0_20_40_15</name>
    <dbReference type="NCBI Taxonomy" id="1974817"/>
    <lineage>
        <taxon>Bacteria</taxon>
        <taxon>Candidatus Portnoyibacteriota</taxon>
    </lineage>
</organism>
<name>A0A2H0KRU4_9BACT</name>
<dbReference type="Proteomes" id="UP000229317">
    <property type="component" value="Unassembled WGS sequence"/>
</dbReference>
<accession>A0A2H0KRU4</accession>
<dbReference type="InterPro" id="IPR014942">
    <property type="entry name" value="AbiEii"/>
</dbReference>
<reference evidence="1 2" key="1">
    <citation type="submission" date="2017-09" db="EMBL/GenBank/DDBJ databases">
        <title>Depth-based differentiation of microbial function through sediment-hosted aquifers and enrichment of novel symbionts in the deep terrestrial subsurface.</title>
        <authorList>
            <person name="Probst A.J."/>
            <person name="Ladd B."/>
            <person name="Jarett J.K."/>
            <person name="Geller-Mcgrath D.E."/>
            <person name="Sieber C.M."/>
            <person name="Emerson J.B."/>
            <person name="Anantharaman K."/>
            <person name="Thomas B.C."/>
            <person name="Malmstrom R."/>
            <person name="Stieglmeier M."/>
            <person name="Klingl A."/>
            <person name="Woyke T."/>
            <person name="Ryan C.M."/>
            <person name="Banfield J.F."/>
        </authorList>
    </citation>
    <scope>NUCLEOTIDE SEQUENCE [LARGE SCALE GENOMIC DNA]</scope>
    <source>
        <strain evidence="1">CG11_big_fil_rev_8_21_14_0_20_40_15</strain>
    </source>
</reference>
<comment type="caution">
    <text evidence="1">The sequence shown here is derived from an EMBL/GenBank/DDBJ whole genome shotgun (WGS) entry which is preliminary data.</text>
</comment>
<sequence>MHLEILDSKRKEFLPRLGFLKDQGFYMAGGTALALQIGHRTSLDFDFYTDKKFDTRKLREQFDAEFQKSQEIYVAQDSLEIDANGIKMSFFWYPYKLIRPALRIEKVLLASKEDIAAMKILAISQRGKRRDFVDIYFLIKEFGLEQIMKFAREKYPAFNIYVGLQGLVYFQDADNDSDKSRLVMLQKPDWKEIKKYLAKEANNFKKLL</sequence>
<gene>
    <name evidence="1" type="ORF">COV84_04195</name>
</gene>
<protein>
    <recommendedName>
        <fullName evidence="3">Nucleotidyl transferase AbiEii/AbiGii toxin family protein</fullName>
    </recommendedName>
</protein>